<dbReference type="InterPro" id="IPR016185">
    <property type="entry name" value="PreATP-grasp_dom_sf"/>
</dbReference>
<dbReference type="OrthoDB" id="9804625at2"/>
<dbReference type="KEGG" id="ccos:Pan44_08730"/>
<name>A0A517S9Q5_9PLAN</name>
<accession>A0A517S9Q5</accession>
<dbReference type="Proteomes" id="UP000315700">
    <property type="component" value="Chromosome"/>
</dbReference>
<dbReference type="PANTHER" id="PTHR11609:SF5">
    <property type="entry name" value="PHOSPHORIBOSYLAMINOIMIDAZOLE CARBOXYLASE"/>
    <property type="match status" value="1"/>
</dbReference>
<keyword evidence="2 5" id="KW-0547">Nucleotide-binding</keyword>
<comment type="subunit">
    <text evidence="5 6">Homodimer.</text>
</comment>
<dbReference type="Pfam" id="PF02222">
    <property type="entry name" value="ATP-grasp"/>
    <property type="match status" value="1"/>
</dbReference>
<evidence type="ECO:0000313" key="8">
    <source>
        <dbReference type="EMBL" id="QDT52860.1"/>
    </source>
</evidence>
<dbReference type="InterPro" id="IPR011054">
    <property type="entry name" value="Rudment_hybrid_motif"/>
</dbReference>
<gene>
    <name evidence="5 6 8" type="primary">purK</name>
    <name evidence="8" type="ORF">Pan44_08730</name>
</gene>
<dbReference type="GO" id="GO:0005829">
    <property type="term" value="C:cytosol"/>
    <property type="evidence" value="ECO:0007669"/>
    <property type="project" value="TreeGrafter"/>
</dbReference>
<keyword evidence="9" id="KW-1185">Reference proteome</keyword>
<dbReference type="SUPFAM" id="SSF52440">
    <property type="entry name" value="PreATP-grasp domain"/>
    <property type="match status" value="1"/>
</dbReference>
<dbReference type="InterPro" id="IPR005875">
    <property type="entry name" value="PurK"/>
</dbReference>
<organism evidence="8 9">
    <name type="scientific">Caulifigura coniformis</name>
    <dbReference type="NCBI Taxonomy" id="2527983"/>
    <lineage>
        <taxon>Bacteria</taxon>
        <taxon>Pseudomonadati</taxon>
        <taxon>Planctomycetota</taxon>
        <taxon>Planctomycetia</taxon>
        <taxon>Planctomycetales</taxon>
        <taxon>Planctomycetaceae</taxon>
        <taxon>Caulifigura</taxon>
    </lineage>
</organism>
<comment type="catalytic activity">
    <reaction evidence="5 6">
        <text>5-amino-1-(5-phospho-beta-D-ribosyl)imidazole + hydrogencarbonate + ATP = 5-carboxyamino-1-(5-phospho-D-ribosyl)imidazole + ADP + phosphate + 2 H(+)</text>
        <dbReference type="Rhea" id="RHEA:19317"/>
        <dbReference type="ChEBI" id="CHEBI:15378"/>
        <dbReference type="ChEBI" id="CHEBI:17544"/>
        <dbReference type="ChEBI" id="CHEBI:30616"/>
        <dbReference type="ChEBI" id="CHEBI:43474"/>
        <dbReference type="ChEBI" id="CHEBI:58730"/>
        <dbReference type="ChEBI" id="CHEBI:137981"/>
        <dbReference type="ChEBI" id="CHEBI:456216"/>
        <dbReference type="EC" id="6.3.4.18"/>
    </reaction>
</comment>
<dbReference type="GO" id="GO:0006189">
    <property type="term" value="P:'de novo' IMP biosynthetic process"/>
    <property type="evidence" value="ECO:0007669"/>
    <property type="project" value="UniProtKB-UniRule"/>
</dbReference>
<comment type="pathway">
    <text evidence="5 6">Purine metabolism; IMP biosynthesis via de novo pathway; 5-amino-1-(5-phospho-D-ribosyl)imidazole-4-carboxylate from 5-amino-1-(5-phospho-D-ribosyl)imidazole (N5-CAIR route): step 1/2.</text>
</comment>
<keyword evidence="1 5" id="KW-0436">Ligase</keyword>
<evidence type="ECO:0000256" key="4">
    <source>
        <dbReference type="ARBA" id="ARBA00022840"/>
    </source>
</evidence>
<dbReference type="UniPathway" id="UPA00074">
    <property type="reaction ID" value="UER00942"/>
</dbReference>
<dbReference type="SUPFAM" id="SSF56059">
    <property type="entry name" value="Glutathione synthetase ATP-binding domain-like"/>
    <property type="match status" value="1"/>
</dbReference>
<feature type="binding site" evidence="5">
    <location>
        <position position="214"/>
    </location>
    <ligand>
        <name>ATP</name>
        <dbReference type="ChEBI" id="CHEBI:30616"/>
    </ligand>
</feature>
<feature type="binding site" evidence="5">
    <location>
        <begin position="269"/>
        <end position="270"/>
    </location>
    <ligand>
        <name>ATP</name>
        <dbReference type="ChEBI" id="CHEBI:30616"/>
    </ligand>
</feature>
<dbReference type="RefSeq" id="WP_145027570.1">
    <property type="nucleotide sequence ID" value="NZ_CP036271.1"/>
</dbReference>
<comment type="function">
    <text evidence="6">Catalyzes the ATP-dependent conversion of 5-aminoimidazole ribonucleotide (AIR) and HCO(3)- to N5-carboxyaminoimidazole ribonucleotide (N5-CAIR).</text>
</comment>
<comment type="similarity">
    <text evidence="5 6">Belongs to the PurK/PurT family.</text>
</comment>
<dbReference type="FunCoup" id="A0A517S9Q5">
    <property type="interactions" value="400"/>
</dbReference>
<dbReference type="GO" id="GO:0034028">
    <property type="term" value="F:5-(carboxyamino)imidazole ribonucleotide synthase activity"/>
    <property type="evidence" value="ECO:0007669"/>
    <property type="project" value="UniProtKB-UniRule"/>
</dbReference>
<reference evidence="8 9" key="1">
    <citation type="submission" date="2019-02" db="EMBL/GenBank/DDBJ databases">
        <title>Deep-cultivation of Planctomycetes and their phenomic and genomic characterization uncovers novel biology.</title>
        <authorList>
            <person name="Wiegand S."/>
            <person name="Jogler M."/>
            <person name="Boedeker C."/>
            <person name="Pinto D."/>
            <person name="Vollmers J."/>
            <person name="Rivas-Marin E."/>
            <person name="Kohn T."/>
            <person name="Peeters S.H."/>
            <person name="Heuer A."/>
            <person name="Rast P."/>
            <person name="Oberbeckmann S."/>
            <person name="Bunk B."/>
            <person name="Jeske O."/>
            <person name="Meyerdierks A."/>
            <person name="Storesund J.E."/>
            <person name="Kallscheuer N."/>
            <person name="Luecker S."/>
            <person name="Lage O.M."/>
            <person name="Pohl T."/>
            <person name="Merkel B.J."/>
            <person name="Hornburger P."/>
            <person name="Mueller R.-W."/>
            <person name="Bruemmer F."/>
            <person name="Labrenz M."/>
            <person name="Spormann A.M."/>
            <person name="Op den Camp H."/>
            <person name="Overmann J."/>
            <person name="Amann R."/>
            <person name="Jetten M.S.M."/>
            <person name="Mascher T."/>
            <person name="Medema M.H."/>
            <person name="Devos D.P."/>
            <person name="Kaster A.-K."/>
            <person name="Ovreas L."/>
            <person name="Rohde M."/>
            <person name="Galperin M.Y."/>
            <person name="Jogler C."/>
        </authorList>
    </citation>
    <scope>NUCLEOTIDE SEQUENCE [LARGE SCALE GENOMIC DNA]</scope>
    <source>
        <strain evidence="8 9">Pan44</strain>
    </source>
</reference>
<dbReference type="PROSITE" id="PS50975">
    <property type="entry name" value="ATP_GRASP"/>
    <property type="match status" value="1"/>
</dbReference>
<evidence type="ECO:0000256" key="6">
    <source>
        <dbReference type="RuleBase" id="RU361200"/>
    </source>
</evidence>
<dbReference type="Gene3D" id="3.30.470.20">
    <property type="entry name" value="ATP-grasp fold, B domain"/>
    <property type="match status" value="1"/>
</dbReference>
<dbReference type="FunFam" id="3.30.1490.20:FF:000015">
    <property type="entry name" value="N5-carboxyaminoimidazole ribonucleotide synthase"/>
    <property type="match status" value="1"/>
</dbReference>
<dbReference type="GO" id="GO:0005524">
    <property type="term" value="F:ATP binding"/>
    <property type="evidence" value="ECO:0007669"/>
    <property type="project" value="UniProtKB-UniRule"/>
</dbReference>
<dbReference type="EC" id="6.3.4.18" evidence="5 6"/>
<dbReference type="SUPFAM" id="SSF51246">
    <property type="entry name" value="Rudiment single hybrid motif"/>
    <property type="match status" value="1"/>
</dbReference>
<feature type="binding site" evidence="5">
    <location>
        <begin position="153"/>
        <end position="159"/>
    </location>
    <ligand>
        <name>ATP</name>
        <dbReference type="ChEBI" id="CHEBI:30616"/>
    </ligand>
</feature>
<dbReference type="InParanoid" id="A0A517S9Q5"/>
<dbReference type="InterPro" id="IPR013815">
    <property type="entry name" value="ATP_grasp_subdomain_1"/>
</dbReference>
<evidence type="ECO:0000313" key="9">
    <source>
        <dbReference type="Proteomes" id="UP000315700"/>
    </source>
</evidence>
<dbReference type="InterPro" id="IPR011761">
    <property type="entry name" value="ATP-grasp"/>
</dbReference>
<dbReference type="NCBIfam" id="NF004676">
    <property type="entry name" value="PRK06019.1-2"/>
    <property type="match status" value="1"/>
</dbReference>
<evidence type="ECO:0000259" key="7">
    <source>
        <dbReference type="PROSITE" id="PS50975"/>
    </source>
</evidence>
<dbReference type="Gene3D" id="3.40.50.20">
    <property type="match status" value="1"/>
</dbReference>
<feature type="domain" description="ATP-grasp" evidence="7">
    <location>
        <begin position="110"/>
        <end position="299"/>
    </location>
</feature>
<evidence type="ECO:0000256" key="1">
    <source>
        <dbReference type="ARBA" id="ARBA00022598"/>
    </source>
</evidence>
<dbReference type="GO" id="GO:0004638">
    <property type="term" value="F:phosphoribosylaminoimidazole carboxylase activity"/>
    <property type="evidence" value="ECO:0007669"/>
    <property type="project" value="InterPro"/>
</dbReference>
<dbReference type="InterPro" id="IPR054350">
    <property type="entry name" value="PurT/PurK_preATP-grasp"/>
</dbReference>
<sequence>MSTILPGATLGVLGSGQLGRMFAIAARRLGYRVEVYSPDQNTPAGEVANHEWVGAYDDFDQLAKFAEAVDVVTLEFENVSVAAVKAIEHFAPVRPGANVLHTAQHRSREKNWLKSQGIPTAPFAIVRSREELADAIDRPGIDGQGILKTASWGYDGKGQVRVRRTDDLAAAWNSLATDEAVLEGIVDFERELSVVGVRGLQGDFRVYGPIHNIHRNHILDVSICPPAVLDVQTRGQAVLLCRQIMEGLDAVGILCVELFVRKNGQLVVNELAPRPHNSGHLTIDAFRSCQFEQQVRAVCGLPLGSTEQLRPAAMANLLGDVWEAPGGPNWTAALGMPNVKLHLYGKAEPRTGRKMGHLTALAETPELAEEMVRKARERLWTKQRD</sequence>
<keyword evidence="4 5" id="KW-0067">ATP-binding</keyword>
<feature type="binding site" evidence="5">
    <location>
        <position position="106"/>
    </location>
    <ligand>
        <name>ATP</name>
        <dbReference type="ChEBI" id="CHEBI:30616"/>
    </ligand>
</feature>
<dbReference type="NCBIfam" id="TIGR01161">
    <property type="entry name" value="purK"/>
    <property type="match status" value="1"/>
</dbReference>
<dbReference type="NCBIfam" id="NF004677">
    <property type="entry name" value="PRK06019.1-3"/>
    <property type="match status" value="1"/>
</dbReference>
<evidence type="ECO:0000256" key="3">
    <source>
        <dbReference type="ARBA" id="ARBA00022755"/>
    </source>
</evidence>
<dbReference type="PANTHER" id="PTHR11609">
    <property type="entry name" value="PURINE BIOSYNTHESIS PROTEIN 6/7, PUR6/7"/>
    <property type="match status" value="1"/>
</dbReference>
<evidence type="ECO:0000256" key="2">
    <source>
        <dbReference type="ARBA" id="ARBA00022741"/>
    </source>
</evidence>
<protein>
    <recommendedName>
        <fullName evidence="5 6">N5-carboxyaminoimidazole ribonucleotide synthase</fullName>
        <shortName evidence="5 6">N5-CAIR synthase</shortName>
        <ecNumber evidence="5 6">6.3.4.18</ecNumber>
    </recommendedName>
    <alternativeName>
        <fullName evidence="5 6">5-(carboxyamino)imidazole ribonucleotide synthetase</fullName>
    </alternativeName>
</protein>
<dbReference type="InterPro" id="IPR029752">
    <property type="entry name" value="D-isomer_DH_CS1"/>
</dbReference>
<dbReference type="EMBL" id="CP036271">
    <property type="protein sequence ID" value="QDT52860.1"/>
    <property type="molecule type" value="Genomic_DNA"/>
</dbReference>
<dbReference type="Pfam" id="PF22660">
    <property type="entry name" value="RS_preATP-grasp-like"/>
    <property type="match status" value="1"/>
</dbReference>
<dbReference type="InterPro" id="IPR040686">
    <property type="entry name" value="PurK_C"/>
</dbReference>
<comment type="function">
    <text evidence="5">Catalyzes the ATP-dependent conversion of 5-aminoimidazole ribonucleotide (AIR) and HCO(3)(-) to N5-carboxyaminoimidazole ribonucleotide (N5-CAIR).</text>
</comment>
<dbReference type="PROSITE" id="PS00065">
    <property type="entry name" value="D_2_HYDROXYACID_DH_1"/>
    <property type="match status" value="1"/>
</dbReference>
<feature type="binding site" evidence="5">
    <location>
        <position position="191"/>
    </location>
    <ligand>
        <name>ATP</name>
        <dbReference type="ChEBI" id="CHEBI:30616"/>
    </ligand>
</feature>
<proteinExistence type="inferred from homology"/>
<feature type="binding site" evidence="5">
    <location>
        <position position="148"/>
    </location>
    <ligand>
        <name>ATP</name>
        <dbReference type="ChEBI" id="CHEBI:30616"/>
    </ligand>
</feature>
<dbReference type="Gene3D" id="3.30.1490.20">
    <property type="entry name" value="ATP-grasp fold, A domain"/>
    <property type="match status" value="1"/>
</dbReference>
<dbReference type="HAMAP" id="MF_01928">
    <property type="entry name" value="PurK"/>
    <property type="match status" value="1"/>
</dbReference>
<dbReference type="AlphaFoldDB" id="A0A517S9Q5"/>
<dbReference type="InterPro" id="IPR003135">
    <property type="entry name" value="ATP-grasp_carboxylate-amine"/>
</dbReference>
<dbReference type="GO" id="GO:0046872">
    <property type="term" value="F:metal ion binding"/>
    <property type="evidence" value="ECO:0007669"/>
    <property type="project" value="InterPro"/>
</dbReference>
<dbReference type="NCBIfam" id="NF004679">
    <property type="entry name" value="PRK06019.1-5"/>
    <property type="match status" value="1"/>
</dbReference>
<feature type="binding site" evidence="5">
    <location>
        <begin position="183"/>
        <end position="186"/>
    </location>
    <ligand>
        <name>ATP</name>
        <dbReference type="ChEBI" id="CHEBI:30616"/>
    </ligand>
</feature>
<evidence type="ECO:0000256" key="5">
    <source>
        <dbReference type="HAMAP-Rule" id="MF_01928"/>
    </source>
</evidence>
<keyword evidence="3 5" id="KW-0658">Purine biosynthesis</keyword>
<dbReference type="Pfam" id="PF17769">
    <property type="entry name" value="PurK_C"/>
    <property type="match status" value="1"/>
</dbReference>